<dbReference type="Pfam" id="PF01928">
    <property type="entry name" value="CYTH"/>
    <property type="match status" value="1"/>
</dbReference>
<dbReference type="PROSITE" id="PS51707">
    <property type="entry name" value="CYTH"/>
    <property type="match status" value="1"/>
</dbReference>
<dbReference type="EMBL" id="JAGHKT020000003">
    <property type="protein sequence ID" value="MCM5671792.1"/>
    <property type="molecule type" value="Genomic_DNA"/>
</dbReference>
<reference evidence="2 3" key="1">
    <citation type="submission" date="2022-06" db="EMBL/GenBank/DDBJ databases">
        <title>Staphylococcus hominis ShoR14 genome sequence.</title>
        <authorList>
            <person name="Yeo C.C."/>
            <person name="Chew C.H."/>
            <person name="Che Hamzah A.M."/>
            <person name="Al-Trad E.I."/>
        </authorList>
    </citation>
    <scope>NUCLEOTIDE SEQUENCE [LARGE SCALE GENOMIC DNA]</scope>
    <source>
        <strain evidence="2 3">ShoR14</strain>
    </source>
</reference>
<dbReference type="InterPro" id="IPR033469">
    <property type="entry name" value="CYTH-like_dom_sf"/>
</dbReference>
<dbReference type="RefSeq" id="WP_017175812.1">
    <property type="nucleotide sequence ID" value="NZ_CAXOIK010000006.1"/>
</dbReference>
<keyword evidence="3" id="KW-1185">Reference proteome</keyword>
<dbReference type="InterPro" id="IPR009195">
    <property type="entry name" value="Uncharacterised_YjbK"/>
</dbReference>
<dbReference type="SMART" id="SM01118">
    <property type="entry name" value="CYTH"/>
    <property type="match status" value="1"/>
</dbReference>
<evidence type="ECO:0000313" key="3">
    <source>
        <dbReference type="Proteomes" id="UP000665944"/>
    </source>
</evidence>
<evidence type="ECO:0000259" key="1">
    <source>
        <dbReference type="PROSITE" id="PS51707"/>
    </source>
</evidence>
<dbReference type="CDD" id="cd07762">
    <property type="entry name" value="CYTH-like_Pase_1"/>
    <property type="match status" value="1"/>
</dbReference>
<gene>
    <name evidence="2" type="ORF">J7T32_003285</name>
</gene>
<protein>
    <submittedName>
        <fullName evidence="2">CYTH domain-containing protein</fullName>
    </submittedName>
</protein>
<organism evidence="2 3">
    <name type="scientific">Staphylococcus hominis</name>
    <dbReference type="NCBI Taxonomy" id="1290"/>
    <lineage>
        <taxon>Bacteria</taxon>
        <taxon>Bacillati</taxon>
        <taxon>Bacillota</taxon>
        <taxon>Bacilli</taxon>
        <taxon>Bacillales</taxon>
        <taxon>Staphylococcaceae</taxon>
        <taxon>Staphylococcus</taxon>
    </lineage>
</organism>
<proteinExistence type="predicted"/>
<feature type="domain" description="CYTH" evidence="1">
    <location>
        <begin position="4"/>
        <end position="191"/>
    </location>
</feature>
<dbReference type="Gene3D" id="2.40.320.10">
    <property type="entry name" value="Hypothetical Protein Pfu-838710-001"/>
    <property type="match status" value="1"/>
</dbReference>
<dbReference type="InterPro" id="IPR023577">
    <property type="entry name" value="CYTH_domain"/>
</dbReference>
<accession>A0A8X8KK40</accession>
<dbReference type="SUPFAM" id="SSF55154">
    <property type="entry name" value="CYTH-like phosphatases"/>
    <property type="match status" value="1"/>
</dbReference>
<evidence type="ECO:0000313" key="2">
    <source>
        <dbReference type="EMBL" id="MCM5671792.1"/>
    </source>
</evidence>
<dbReference type="AlphaFoldDB" id="A0A8X8KK40"/>
<dbReference type="Proteomes" id="UP000665944">
    <property type="component" value="Unassembled WGS sequence"/>
</dbReference>
<comment type="caution">
    <text evidence="2">The sequence shown here is derived from an EMBL/GenBank/DDBJ whole genome shotgun (WGS) entry which is preliminary data.</text>
</comment>
<name>A0A8X8KK40_STAHO</name>
<sequence length="192" mass="22773">MSTNNEIEFKQLIDFNTYNAIKDSYFKQFTPFTQTNYYIESPSFKLRDHRSALRIRVKQNTFEITLKVPAKVGLIEYNHPIDIKPHIGQTIVKSTLPNDIQKILTEFDIEENELSVLGALTTERLEVEFQNELLVLDKSQYFDKTDYELEFEVNDYQIGFEKFQNLLKQFDLVHEPPKNKVQRFFEYQAQLG</sequence>
<dbReference type="PIRSF" id="PIRSF012526">
    <property type="entry name" value="CYTH_UCP012526"/>
    <property type="match status" value="1"/>
</dbReference>